<gene>
    <name evidence="1" type="ORF">IWZ03DRAFT_76514</name>
</gene>
<accession>A0ABR1KBQ2</accession>
<dbReference type="Proteomes" id="UP001363622">
    <property type="component" value="Unassembled WGS sequence"/>
</dbReference>
<reference evidence="1 2" key="1">
    <citation type="submission" date="2024-04" db="EMBL/GenBank/DDBJ databases">
        <title>Phyllosticta paracitricarpa is synonymous to the EU quarantine fungus P. citricarpa based on phylogenomic analyses.</title>
        <authorList>
            <consortium name="Lawrence Berkeley National Laboratory"/>
            <person name="Van Ingen-Buijs V.A."/>
            <person name="Van Westerhoven A.C."/>
            <person name="Haridas S."/>
            <person name="Skiadas P."/>
            <person name="Martin F."/>
            <person name="Groenewald J.Z."/>
            <person name="Crous P.W."/>
            <person name="Seidl M.F."/>
        </authorList>
    </citation>
    <scope>NUCLEOTIDE SEQUENCE [LARGE SCALE GENOMIC DNA]</scope>
    <source>
        <strain evidence="1 2">CBS 123371</strain>
    </source>
</reference>
<protein>
    <submittedName>
        <fullName evidence="1">Uncharacterized protein</fullName>
    </submittedName>
</protein>
<name>A0ABR1KBQ2_9PEZI</name>
<evidence type="ECO:0000313" key="1">
    <source>
        <dbReference type="EMBL" id="KAK7510373.1"/>
    </source>
</evidence>
<proteinExistence type="predicted"/>
<dbReference type="EMBL" id="JBBPHU010000014">
    <property type="protein sequence ID" value="KAK7510373.1"/>
    <property type="molecule type" value="Genomic_DNA"/>
</dbReference>
<sequence>MYAPRRSHAVRQQHIERSSQVEISVFLLQRWMASRTGTRRAAAAAAAAAPTWVLCASVAGWLCQVGGWDTKQVQCRWLAGQNTQGRSKRCTKSNKRTSLTPSIVKTVQVCMRSGICAFVCVCKWGAREEANARFDSFDKRERSPVVRVLGRKTRLSARATHYLPSTHAQMYVRMYVNTEAAKREIDQEREGQPALSVER</sequence>
<keyword evidence="2" id="KW-1185">Reference proteome</keyword>
<organism evidence="1 2">
    <name type="scientific">Phyllosticta citriasiana</name>
    <dbReference type="NCBI Taxonomy" id="595635"/>
    <lineage>
        <taxon>Eukaryota</taxon>
        <taxon>Fungi</taxon>
        <taxon>Dikarya</taxon>
        <taxon>Ascomycota</taxon>
        <taxon>Pezizomycotina</taxon>
        <taxon>Dothideomycetes</taxon>
        <taxon>Dothideomycetes incertae sedis</taxon>
        <taxon>Botryosphaeriales</taxon>
        <taxon>Phyllostictaceae</taxon>
        <taxon>Phyllosticta</taxon>
    </lineage>
</organism>
<comment type="caution">
    <text evidence="1">The sequence shown here is derived from an EMBL/GenBank/DDBJ whole genome shotgun (WGS) entry which is preliminary data.</text>
</comment>
<evidence type="ECO:0000313" key="2">
    <source>
        <dbReference type="Proteomes" id="UP001363622"/>
    </source>
</evidence>